<dbReference type="Proteomes" id="UP000324479">
    <property type="component" value="Unassembled WGS sequence"/>
</dbReference>
<dbReference type="PANTHER" id="PTHR37827">
    <property type="entry name" value="TUDOR DOMAIN-CONTAINING PROTEIN"/>
    <property type="match status" value="1"/>
</dbReference>
<sequence length="86" mass="10548">MCGRLTRRGTTEHHLIPRRCHRNKWFKKRFTRAQMQRTISLCHDCHQAIHRFVPREKDLGRYHNTVATLMEHEQIGRFVAWVRDRK</sequence>
<dbReference type="EMBL" id="VWOX01000012">
    <property type="protein sequence ID" value="KAA5540759.1"/>
    <property type="molecule type" value="Genomic_DNA"/>
</dbReference>
<proteinExistence type="predicted"/>
<reference evidence="1 2" key="1">
    <citation type="submission" date="2019-08" db="EMBL/GenBank/DDBJ databases">
        <authorList>
            <person name="Dhanesh K."/>
            <person name="Kumar G."/>
            <person name="Sasikala C."/>
            <person name="Venkata Ramana C."/>
        </authorList>
    </citation>
    <scope>NUCLEOTIDE SEQUENCE [LARGE SCALE GENOMIC DNA]</scope>
    <source>
        <strain evidence="1 2">JC645</strain>
    </source>
</reference>
<gene>
    <name evidence="1" type="ORF">FYK55_20185</name>
</gene>
<organism evidence="1 2">
    <name type="scientific">Roseiconus nitratireducens</name>
    <dbReference type="NCBI Taxonomy" id="2605748"/>
    <lineage>
        <taxon>Bacteria</taxon>
        <taxon>Pseudomonadati</taxon>
        <taxon>Planctomycetota</taxon>
        <taxon>Planctomycetia</taxon>
        <taxon>Pirellulales</taxon>
        <taxon>Pirellulaceae</taxon>
        <taxon>Roseiconus</taxon>
    </lineage>
</organism>
<accession>A0A5M6D4S6</accession>
<name>A0A5M6D4S6_9BACT</name>
<dbReference type="AlphaFoldDB" id="A0A5M6D4S6"/>
<evidence type="ECO:0000313" key="1">
    <source>
        <dbReference type="EMBL" id="KAA5540759.1"/>
    </source>
</evidence>
<dbReference type="PANTHER" id="PTHR37827:SF1">
    <property type="entry name" value="HNH DOMAIN-CONTAINING PROTEIN"/>
    <property type="match status" value="1"/>
</dbReference>
<evidence type="ECO:0008006" key="3">
    <source>
        <dbReference type="Google" id="ProtNLM"/>
    </source>
</evidence>
<keyword evidence="2" id="KW-1185">Reference proteome</keyword>
<comment type="caution">
    <text evidence="1">The sequence shown here is derived from an EMBL/GenBank/DDBJ whole genome shotgun (WGS) entry which is preliminary data.</text>
</comment>
<evidence type="ECO:0000313" key="2">
    <source>
        <dbReference type="Proteomes" id="UP000324479"/>
    </source>
</evidence>
<protein>
    <recommendedName>
        <fullName evidence="3">HNH endonuclease</fullName>
    </recommendedName>
</protein>